<gene>
    <name evidence="3" type="ORF">CITCOLO1_LOCUS722</name>
</gene>
<keyword evidence="2" id="KW-0808">Transferase</keyword>
<evidence type="ECO:0000313" key="4">
    <source>
        <dbReference type="Proteomes" id="UP001642487"/>
    </source>
</evidence>
<organism evidence="3 4">
    <name type="scientific">Citrullus colocynthis</name>
    <name type="common">colocynth</name>
    <dbReference type="NCBI Taxonomy" id="252529"/>
    <lineage>
        <taxon>Eukaryota</taxon>
        <taxon>Viridiplantae</taxon>
        <taxon>Streptophyta</taxon>
        <taxon>Embryophyta</taxon>
        <taxon>Tracheophyta</taxon>
        <taxon>Spermatophyta</taxon>
        <taxon>Magnoliopsida</taxon>
        <taxon>eudicotyledons</taxon>
        <taxon>Gunneridae</taxon>
        <taxon>Pentapetalae</taxon>
        <taxon>rosids</taxon>
        <taxon>fabids</taxon>
        <taxon>Cucurbitales</taxon>
        <taxon>Cucurbitaceae</taxon>
        <taxon>Benincaseae</taxon>
        <taxon>Citrullus</taxon>
    </lineage>
</organism>
<evidence type="ECO:0000256" key="2">
    <source>
        <dbReference type="ARBA" id="ARBA00022679"/>
    </source>
</evidence>
<dbReference type="InterPro" id="IPR002213">
    <property type="entry name" value="UDP_glucos_trans"/>
</dbReference>
<dbReference type="PANTHER" id="PTHR11926:SF1498">
    <property type="entry name" value="GLYCOSYLTRANSFERASE"/>
    <property type="match status" value="1"/>
</dbReference>
<protein>
    <submittedName>
        <fullName evidence="3">Uncharacterized protein</fullName>
    </submittedName>
</protein>
<dbReference type="EMBL" id="OZ021735">
    <property type="protein sequence ID" value="CAK9309180.1"/>
    <property type="molecule type" value="Genomic_DNA"/>
</dbReference>
<dbReference type="SUPFAM" id="SSF53756">
    <property type="entry name" value="UDP-Glycosyltransferase/glycogen phosphorylase"/>
    <property type="match status" value="1"/>
</dbReference>
<proteinExistence type="inferred from homology"/>
<comment type="similarity">
    <text evidence="1">Belongs to the UDP-glycosyltransferase family.</text>
</comment>
<dbReference type="PANTHER" id="PTHR11926">
    <property type="entry name" value="GLUCOSYL/GLUCURONOSYL TRANSFERASES"/>
    <property type="match status" value="1"/>
</dbReference>
<dbReference type="Proteomes" id="UP001642487">
    <property type="component" value="Chromosome 1"/>
</dbReference>
<evidence type="ECO:0000256" key="1">
    <source>
        <dbReference type="ARBA" id="ARBA00009995"/>
    </source>
</evidence>
<evidence type="ECO:0000313" key="3">
    <source>
        <dbReference type="EMBL" id="CAK9309180.1"/>
    </source>
</evidence>
<keyword evidence="4" id="KW-1185">Reference proteome</keyword>
<reference evidence="3 4" key="1">
    <citation type="submission" date="2024-03" db="EMBL/GenBank/DDBJ databases">
        <authorList>
            <person name="Gkanogiannis A."/>
            <person name="Becerra Lopez-Lavalle L."/>
        </authorList>
    </citation>
    <scope>NUCLEOTIDE SEQUENCE [LARGE SCALE GENOMIC DNA]</scope>
</reference>
<accession>A0ABP0XLY3</accession>
<name>A0ABP0XLY3_9ROSI</name>
<dbReference type="Pfam" id="PF00201">
    <property type="entry name" value="UDPGT"/>
    <property type="match status" value="1"/>
</dbReference>
<sequence>MFLHENVSIFVPAGGRARSRARANAMTGNKVSAQNQMDVLLEVAPSLWITRPYLVVGYSAILPHEFVTQTKDRSLIASCCQEQVLNHPSVAGFLTHNGWNSTMESICAGVAMISWPSFAEQQTNCRYCCAEWGIAMANDNDVKRMKLRSL</sequence>
<dbReference type="Gene3D" id="3.40.50.2000">
    <property type="entry name" value="Glycogen Phosphorylase B"/>
    <property type="match status" value="1"/>
</dbReference>